<dbReference type="EMBL" id="FUEG01000072">
    <property type="protein sequence ID" value="SJL18859.1"/>
    <property type="molecule type" value="Genomic_DNA"/>
</dbReference>
<evidence type="ECO:0000313" key="1">
    <source>
        <dbReference type="EMBL" id="SJL18859.1"/>
    </source>
</evidence>
<organism evidence="1 2">
    <name type="scientific">Armillaria ostoyae</name>
    <name type="common">Armillaria root rot fungus</name>
    <dbReference type="NCBI Taxonomy" id="47428"/>
    <lineage>
        <taxon>Eukaryota</taxon>
        <taxon>Fungi</taxon>
        <taxon>Dikarya</taxon>
        <taxon>Basidiomycota</taxon>
        <taxon>Agaricomycotina</taxon>
        <taxon>Agaricomycetes</taxon>
        <taxon>Agaricomycetidae</taxon>
        <taxon>Agaricales</taxon>
        <taxon>Marasmiineae</taxon>
        <taxon>Physalacriaceae</taxon>
        <taxon>Armillaria</taxon>
    </lineage>
</organism>
<accession>A0A284SCZ1</accession>
<dbReference type="OMA" id="CHEGDKS"/>
<dbReference type="AlphaFoldDB" id="A0A284SCZ1"/>
<dbReference type="OrthoDB" id="3081594at2759"/>
<keyword evidence="2" id="KW-1185">Reference proteome</keyword>
<sequence>MQSSEDHVCHEGDKSGYSVSILRSSRLGLPLSITLSIFNTRTFNMATTNNPTPKEVLAAVTKLASQPGVELRDIEEIISMIDQAHHRFVDSIMPSVGEQGKAVSAAEQKRDALRIQVVSMKQDIIGLAARSDGALQFQDYMRKTGMYWPSQIFLSD</sequence>
<protein>
    <submittedName>
        <fullName evidence="1">Uncharacterized protein</fullName>
    </submittedName>
</protein>
<reference evidence="2" key="1">
    <citation type="journal article" date="2017" name="Nat. Ecol. Evol.">
        <title>Genome expansion and lineage-specific genetic innovations in the forest pathogenic fungi Armillaria.</title>
        <authorList>
            <person name="Sipos G."/>
            <person name="Prasanna A.N."/>
            <person name="Walter M.C."/>
            <person name="O'Connor E."/>
            <person name="Balint B."/>
            <person name="Krizsan K."/>
            <person name="Kiss B."/>
            <person name="Hess J."/>
            <person name="Varga T."/>
            <person name="Slot J."/>
            <person name="Riley R."/>
            <person name="Boka B."/>
            <person name="Rigling D."/>
            <person name="Barry K."/>
            <person name="Lee J."/>
            <person name="Mihaltcheva S."/>
            <person name="LaButti K."/>
            <person name="Lipzen A."/>
            <person name="Waldron R."/>
            <person name="Moloney N.M."/>
            <person name="Sperisen C."/>
            <person name="Kredics L."/>
            <person name="Vagvoelgyi C."/>
            <person name="Patrignani A."/>
            <person name="Fitzpatrick D."/>
            <person name="Nagy I."/>
            <person name="Doyle S."/>
            <person name="Anderson J.B."/>
            <person name="Grigoriev I.V."/>
            <person name="Gueldener U."/>
            <person name="Muensterkoetter M."/>
            <person name="Nagy L.G."/>
        </authorList>
    </citation>
    <scope>NUCLEOTIDE SEQUENCE [LARGE SCALE GENOMIC DNA]</scope>
    <source>
        <strain evidence="2">C18/9</strain>
    </source>
</reference>
<dbReference type="Proteomes" id="UP000219338">
    <property type="component" value="Unassembled WGS sequence"/>
</dbReference>
<evidence type="ECO:0000313" key="2">
    <source>
        <dbReference type="Proteomes" id="UP000219338"/>
    </source>
</evidence>
<proteinExistence type="predicted"/>
<gene>
    <name evidence="1" type="ORF">ARMOST_22461</name>
</gene>
<name>A0A284SCZ1_ARMOS</name>